<dbReference type="SUPFAM" id="SSF54637">
    <property type="entry name" value="Thioesterase/thiol ester dehydrase-isomerase"/>
    <property type="match status" value="1"/>
</dbReference>
<dbReference type="AlphaFoldDB" id="A0A7K1FSJ8"/>
<dbReference type="Proteomes" id="UP000460221">
    <property type="component" value="Unassembled WGS sequence"/>
</dbReference>
<protein>
    <submittedName>
        <fullName evidence="3">Dehydratase</fullName>
    </submittedName>
</protein>
<evidence type="ECO:0000313" key="4">
    <source>
        <dbReference type="Proteomes" id="UP000460221"/>
    </source>
</evidence>
<dbReference type="EMBL" id="WLYK01000013">
    <property type="protein sequence ID" value="MTD17091.1"/>
    <property type="molecule type" value="Genomic_DNA"/>
</dbReference>
<comment type="similarity">
    <text evidence="1">Belongs to the enoyl-CoA hydratase/isomerase family.</text>
</comment>
<sequence length="168" mass="18212">MEGSRVSKQWVDPVDRYFEDFEVGDQVVTRGRTIDIGDITLFAGLTGDHYPLHTDEEYARGTQFGTRIAHGPLTFTIAVGLVGMTGWYGNAVRALLGIDGLRAKKVVLAGDTLHVVGTVLVAEVNGSGRSGAVTVGYSVRNQHDDEVMFFEQKNLMRCRPPAGPDAST</sequence>
<evidence type="ECO:0000256" key="1">
    <source>
        <dbReference type="ARBA" id="ARBA00005254"/>
    </source>
</evidence>
<name>A0A7K1FSJ8_9ACTN</name>
<dbReference type="PANTHER" id="PTHR43664:SF1">
    <property type="entry name" value="BETA-METHYLMALYL-COA DEHYDRATASE"/>
    <property type="match status" value="1"/>
</dbReference>
<proteinExistence type="inferred from homology"/>
<feature type="domain" description="MaoC-like" evidence="2">
    <location>
        <begin position="23"/>
        <end position="138"/>
    </location>
</feature>
<dbReference type="InterPro" id="IPR002539">
    <property type="entry name" value="MaoC-like_dom"/>
</dbReference>
<dbReference type="InterPro" id="IPR052342">
    <property type="entry name" value="MCH/BMMD"/>
</dbReference>
<comment type="caution">
    <text evidence="3">The sequence shown here is derived from an EMBL/GenBank/DDBJ whole genome shotgun (WGS) entry which is preliminary data.</text>
</comment>
<dbReference type="InterPro" id="IPR029069">
    <property type="entry name" value="HotDog_dom_sf"/>
</dbReference>
<dbReference type="Gene3D" id="3.10.129.10">
    <property type="entry name" value="Hotdog Thioesterase"/>
    <property type="match status" value="1"/>
</dbReference>
<dbReference type="PANTHER" id="PTHR43664">
    <property type="entry name" value="MONOAMINE OXIDASE-RELATED"/>
    <property type="match status" value="1"/>
</dbReference>
<evidence type="ECO:0000259" key="2">
    <source>
        <dbReference type="Pfam" id="PF01575"/>
    </source>
</evidence>
<gene>
    <name evidence="3" type="ORF">GIS00_24450</name>
</gene>
<keyword evidence="4" id="KW-1185">Reference proteome</keyword>
<organism evidence="3 4">
    <name type="scientific">Nakamurella alba</name>
    <dbReference type="NCBI Taxonomy" id="2665158"/>
    <lineage>
        <taxon>Bacteria</taxon>
        <taxon>Bacillati</taxon>
        <taxon>Actinomycetota</taxon>
        <taxon>Actinomycetes</taxon>
        <taxon>Nakamurellales</taxon>
        <taxon>Nakamurellaceae</taxon>
        <taxon>Nakamurella</taxon>
    </lineage>
</organism>
<dbReference type="Pfam" id="PF01575">
    <property type="entry name" value="MaoC_dehydratas"/>
    <property type="match status" value="1"/>
</dbReference>
<reference evidence="3 4" key="1">
    <citation type="submission" date="2019-11" db="EMBL/GenBank/DDBJ databases">
        <authorList>
            <person name="Jiang L.-Q."/>
        </authorList>
    </citation>
    <scope>NUCLEOTIDE SEQUENCE [LARGE SCALE GENOMIC DNA]</scope>
    <source>
        <strain evidence="3 4">YIM 132087</strain>
    </source>
</reference>
<accession>A0A7K1FSJ8</accession>
<evidence type="ECO:0000313" key="3">
    <source>
        <dbReference type="EMBL" id="MTD17091.1"/>
    </source>
</evidence>